<evidence type="ECO:0000313" key="2">
    <source>
        <dbReference type="EMBL" id="MFC3766559.1"/>
    </source>
</evidence>
<keyword evidence="1" id="KW-0472">Membrane</keyword>
<dbReference type="EMBL" id="JBHRZH010000056">
    <property type="protein sequence ID" value="MFC3766559.1"/>
    <property type="molecule type" value="Genomic_DNA"/>
</dbReference>
<evidence type="ECO:0000313" key="3">
    <source>
        <dbReference type="Proteomes" id="UP001595699"/>
    </source>
</evidence>
<gene>
    <name evidence="2" type="ORF">ACFOUW_37425</name>
</gene>
<organism evidence="2 3">
    <name type="scientific">Tenggerimyces flavus</name>
    <dbReference type="NCBI Taxonomy" id="1708749"/>
    <lineage>
        <taxon>Bacteria</taxon>
        <taxon>Bacillati</taxon>
        <taxon>Actinomycetota</taxon>
        <taxon>Actinomycetes</taxon>
        <taxon>Propionibacteriales</taxon>
        <taxon>Nocardioidaceae</taxon>
        <taxon>Tenggerimyces</taxon>
    </lineage>
</organism>
<accession>A0ABV7YQU2</accession>
<sequence length="104" mass="10734">MFVVYWPGSPGPGLFPYSDKLVHLGVFGLVAFLGRWVGIRSLWLGVVLVAHAILSEVIQATLLPARSGDPLDALADIVGVGLGLVVAAAISGRSLGEEGPNTGN</sequence>
<keyword evidence="3" id="KW-1185">Reference proteome</keyword>
<name>A0ABV7YQU2_9ACTN</name>
<keyword evidence="1" id="KW-1133">Transmembrane helix</keyword>
<comment type="caution">
    <text evidence="2">The sequence shown here is derived from an EMBL/GenBank/DDBJ whole genome shotgun (WGS) entry which is preliminary data.</text>
</comment>
<feature type="transmembrane region" description="Helical" evidence="1">
    <location>
        <begin position="73"/>
        <end position="90"/>
    </location>
</feature>
<proteinExistence type="predicted"/>
<dbReference type="RefSeq" id="WP_239553852.1">
    <property type="nucleotide sequence ID" value="NZ_JAFBCM010000001.1"/>
</dbReference>
<evidence type="ECO:0000256" key="1">
    <source>
        <dbReference type="SAM" id="Phobius"/>
    </source>
</evidence>
<dbReference type="Proteomes" id="UP001595699">
    <property type="component" value="Unassembled WGS sequence"/>
</dbReference>
<feature type="transmembrane region" description="Helical" evidence="1">
    <location>
        <begin position="42"/>
        <end position="61"/>
    </location>
</feature>
<keyword evidence="1" id="KW-0812">Transmembrane</keyword>
<protein>
    <submittedName>
        <fullName evidence="2">VanZ family protein</fullName>
    </submittedName>
</protein>
<reference evidence="3" key="1">
    <citation type="journal article" date="2019" name="Int. J. Syst. Evol. Microbiol.">
        <title>The Global Catalogue of Microorganisms (GCM) 10K type strain sequencing project: providing services to taxonomists for standard genome sequencing and annotation.</title>
        <authorList>
            <consortium name="The Broad Institute Genomics Platform"/>
            <consortium name="The Broad Institute Genome Sequencing Center for Infectious Disease"/>
            <person name="Wu L."/>
            <person name="Ma J."/>
        </authorList>
    </citation>
    <scope>NUCLEOTIDE SEQUENCE [LARGE SCALE GENOMIC DNA]</scope>
    <source>
        <strain evidence="3">CGMCC 4.7241</strain>
    </source>
</reference>
<feature type="transmembrane region" description="Helical" evidence="1">
    <location>
        <begin position="20"/>
        <end position="37"/>
    </location>
</feature>